<dbReference type="AlphaFoldDB" id="A0A9P3Q2R8"/>
<feature type="transmembrane region" description="Helical" evidence="1">
    <location>
        <begin position="89"/>
        <end position="111"/>
    </location>
</feature>
<proteinExistence type="predicted"/>
<feature type="transmembrane region" description="Helical" evidence="1">
    <location>
        <begin position="7"/>
        <end position="32"/>
    </location>
</feature>
<keyword evidence="1" id="KW-1133">Transmembrane helix</keyword>
<feature type="transmembrane region" description="Helical" evidence="1">
    <location>
        <begin position="167"/>
        <end position="188"/>
    </location>
</feature>
<keyword evidence="1" id="KW-0472">Membrane</keyword>
<feature type="transmembrane region" description="Helical" evidence="1">
    <location>
        <begin position="131"/>
        <end position="155"/>
    </location>
</feature>
<evidence type="ECO:0000256" key="1">
    <source>
        <dbReference type="SAM" id="Phobius"/>
    </source>
</evidence>
<keyword evidence="1" id="KW-0812">Transmembrane</keyword>
<evidence type="ECO:0000313" key="4">
    <source>
        <dbReference type="Proteomes" id="UP001064782"/>
    </source>
</evidence>
<dbReference type="Proteomes" id="UP001064782">
    <property type="component" value="Unassembled WGS sequence"/>
</dbReference>
<evidence type="ECO:0008006" key="5">
    <source>
        <dbReference type="Google" id="ProtNLM"/>
    </source>
</evidence>
<feature type="transmembrane region" description="Helical" evidence="1">
    <location>
        <begin position="194"/>
        <end position="220"/>
    </location>
</feature>
<reference evidence="3" key="1">
    <citation type="submission" date="2022-08" db="EMBL/GenBank/DDBJ databases">
        <title>Mycobacterium kiyosense sp. nov., scotochromogenic slow-glowing species isolated from respiratory specimens.</title>
        <authorList>
            <person name="Fukano H."/>
            <person name="Kazumi Y."/>
            <person name="Sakagami N."/>
            <person name="Ato M."/>
            <person name="Mitarai S."/>
            <person name="Hoshino Y."/>
        </authorList>
    </citation>
    <scope>NUCLEOTIDE SEQUENCE</scope>
    <source>
        <strain evidence="3">1413</strain>
        <strain evidence="2">SRL2020-028</strain>
    </source>
</reference>
<dbReference type="EMBL" id="BRXE01000001">
    <property type="protein sequence ID" value="GLB80835.1"/>
    <property type="molecule type" value="Genomic_DNA"/>
</dbReference>
<accession>A0A9P3Q2R8</accession>
<keyword evidence="4" id="KW-1185">Reference proteome</keyword>
<dbReference type="Proteomes" id="UP001165663">
    <property type="component" value="Unassembled WGS sequence"/>
</dbReference>
<organism evidence="3 4">
    <name type="scientific">Mycobacterium kiyosense</name>
    <dbReference type="NCBI Taxonomy" id="2871094"/>
    <lineage>
        <taxon>Bacteria</taxon>
        <taxon>Bacillati</taxon>
        <taxon>Actinomycetota</taxon>
        <taxon>Actinomycetes</taxon>
        <taxon>Mycobacteriales</taxon>
        <taxon>Mycobacteriaceae</taxon>
        <taxon>Mycobacterium</taxon>
    </lineage>
</organism>
<gene>
    <name evidence="3" type="ORF">Mkiyose1413_05220</name>
    <name evidence="2" type="ORF">SRL2020028_00910</name>
</gene>
<dbReference type="RefSeq" id="WP_236977340.1">
    <property type="nucleotide sequence ID" value="NZ_BRXE01000001.1"/>
</dbReference>
<sequence>MTYRNQVVCAWCGPLMTLLFFIGLLAVGHFIWPPAPSLSATQIAAWFAHDTVAKRIGLFIAMLGTGLLAPFYAVISAQMRRIEGAPRTLVYAQLAAAACTVLEIILPLMLWQGVAYRPERDPVVTQALNDVAWLTFIGTTTTVLIQNAIIGVIVLQDRNSSPVYPRWYAYLNFFAVLGVFPAGFVVFFKEGPLAWNGIVVWGIGVAIFFVWICVTAYLVVAAARHDRGERPAREAALTARG</sequence>
<dbReference type="GeneID" id="83627149"/>
<evidence type="ECO:0000313" key="2">
    <source>
        <dbReference type="EMBL" id="GLB80835.1"/>
    </source>
</evidence>
<dbReference type="EMBL" id="BRZI01000002">
    <property type="protein sequence ID" value="GLD28639.1"/>
    <property type="molecule type" value="Genomic_DNA"/>
</dbReference>
<protein>
    <recommendedName>
        <fullName evidence="5">DUF4386 domain-containing protein</fullName>
    </recommendedName>
</protein>
<comment type="caution">
    <text evidence="3">The sequence shown here is derived from an EMBL/GenBank/DDBJ whole genome shotgun (WGS) entry which is preliminary data.</text>
</comment>
<evidence type="ECO:0000313" key="3">
    <source>
        <dbReference type="EMBL" id="GLD28639.1"/>
    </source>
</evidence>
<name>A0A9P3Q2R8_9MYCO</name>
<feature type="transmembrane region" description="Helical" evidence="1">
    <location>
        <begin position="56"/>
        <end position="77"/>
    </location>
</feature>